<dbReference type="GO" id="GO:0004674">
    <property type="term" value="F:protein serine/threonine kinase activity"/>
    <property type="evidence" value="ECO:0007669"/>
    <property type="project" value="UniProtKB-KW"/>
</dbReference>
<evidence type="ECO:0000256" key="6">
    <source>
        <dbReference type="HAMAP-Rule" id="MF_00638"/>
    </source>
</evidence>
<dbReference type="SUPFAM" id="SSF55874">
    <property type="entry name" value="ATPase domain of HSP90 chaperone/DNA topoisomerase II/histidine kinase"/>
    <property type="match status" value="1"/>
</dbReference>
<dbReference type="HAMAP" id="MF_00638">
    <property type="entry name" value="Anti_sigma_B"/>
    <property type="match status" value="1"/>
</dbReference>
<dbReference type="InterPro" id="IPR010193">
    <property type="entry name" value="RsbW"/>
</dbReference>
<keyword evidence="2 6" id="KW-0808">Transferase</keyword>
<dbReference type="GO" id="GO:0106310">
    <property type="term" value="F:protein serine kinase activity"/>
    <property type="evidence" value="ECO:0007669"/>
    <property type="project" value="RHEA"/>
</dbReference>
<keyword evidence="5 6" id="KW-0067">ATP-binding</keyword>
<evidence type="ECO:0000256" key="4">
    <source>
        <dbReference type="ARBA" id="ARBA00022777"/>
    </source>
</evidence>
<evidence type="ECO:0000256" key="1">
    <source>
        <dbReference type="ARBA" id="ARBA00022527"/>
    </source>
</evidence>
<dbReference type="GO" id="GO:0005524">
    <property type="term" value="F:ATP binding"/>
    <property type="evidence" value="ECO:0007669"/>
    <property type="project" value="UniProtKB-KW"/>
</dbReference>
<dbReference type="OrthoDB" id="9798941at2"/>
<dbReference type="Proteomes" id="UP000027822">
    <property type="component" value="Unassembled WGS sequence"/>
</dbReference>
<evidence type="ECO:0000313" key="8">
    <source>
        <dbReference type="EMBL" id="KEK19173.1"/>
    </source>
</evidence>
<comment type="catalytic activity">
    <reaction evidence="6">
        <text>L-seryl-[protein] + ATP = O-phospho-L-seryl-[protein] + ADP + H(+)</text>
        <dbReference type="Rhea" id="RHEA:17989"/>
        <dbReference type="Rhea" id="RHEA-COMP:9863"/>
        <dbReference type="Rhea" id="RHEA-COMP:11604"/>
        <dbReference type="ChEBI" id="CHEBI:15378"/>
        <dbReference type="ChEBI" id="CHEBI:29999"/>
        <dbReference type="ChEBI" id="CHEBI:30616"/>
        <dbReference type="ChEBI" id="CHEBI:83421"/>
        <dbReference type="ChEBI" id="CHEBI:456216"/>
        <dbReference type="EC" id="2.7.11.1"/>
    </reaction>
</comment>
<keyword evidence="4 6" id="KW-0418">Kinase</keyword>
<evidence type="ECO:0000259" key="7">
    <source>
        <dbReference type="Pfam" id="PF13581"/>
    </source>
</evidence>
<comment type="similarity">
    <text evidence="6">Belongs to the anti-sigma-factor family.</text>
</comment>
<gene>
    <name evidence="6" type="primary">rsbW</name>
    <name evidence="8" type="ORF">BAMA_24530</name>
</gene>
<dbReference type="AlphaFoldDB" id="A0A073KA56"/>
<dbReference type="Gene3D" id="3.30.565.10">
    <property type="entry name" value="Histidine kinase-like ATPase, C-terminal domain"/>
    <property type="match status" value="1"/>
</dbReference>
<dbReference type="InterPro" id="IPR003594">
    <property type="entry name" value="HATPase_dom"/>
</dbReference>
<keyword evidence="1 6" id="KW-0723">Serine/threonine-protein kinase</keyword>
<dbReference type="EMBL" id="JOTN01000009">
    <property type="protein sequence ID" value="KEK19173.1"/>
    <property type="molecule type" value="Genomic_DNA"/>
</dbReference>
<dbReference type="GO" id="GO:0016989">
    <property type="term" value="F:sigma factor antagonist activity"/>
    <property type="evidence" value="ECO:0007669"/>
    <property type="project" value="InterPro"/>
</dbReference>
<keyword evidence="3 6" id="KW-0547">Nucleotide-binding</keyword>
<dbReference type="RefSeq" id="WP_034639577.1">
    <property type="nucleotide sequence ID" value="NZ_CBCSJC010000008.1"/>
</dbReference>
<evidence type="ECO:0000256" key="3">
    <source>
        <dbReference type="ARBA" id="ARBA00022741"/>
    </source>
</evidence>
<dbReference type="CDD" id="cd16936">
    <property type="entry name" value="HATPase_RsbW-like"/>
    <property type="match status" value="1"/>
</dbReference>
<dbReference type="NCBIfam" id="TIGR01924">
    <property type="entry name" value="rsbW_low_gc"/>
    <property type="match status" value="1"/>
</dbReference>
<dbReference type="Pfam" id="PF13581">
    <property type="entry name" value="HATPase_c_2"/>
    <property type="match status" value="1"/>
</dbReference>
<dbReference type="NCBIfam" id="NF003144">
    <property type="entry name" value="PRK04069.1"/>
    <property type="match status" value="1"/>
</dbReference>
<reference evidence="8 9" key="1">
    <citation type="submission" date="2014-06" db="EMBL/GenBank/DDBJ databases">
        <title>Draft genome sequence of Bacillus manliponensis JCM 15802 (MCCC 1A00708).</title>
        <authorList>
            <person name="Lai Q."/>
            <person name="Liu Y."/>
            <person name="Shao Z."/>
        </authorList>
    </citation>
    <scope>NUCLEOTIDE SEQUENCE [LARGE SCALE GENOMIC DNA]</scope>
    <source>
        <strain evidence="8 9">JCM 15802</strain>
    </source>
</reference>
<keyword evidence="9" id="KW-1185">Reference proteome</keyword>
<organism evidence="8 9">
    <name type="scientific">Bacillus manliponensis</name>
    <dbReference type="NCBI Taxonomy" id="574376"/>
    <lineage>
        <taxon>Bacteria</taxon>
        <taxon>Bacillati</taxon>
        <taxon>Bacillota</taxon>
        <taxon>Bacilli</taxon>
        <taxon>Bacillales</taxon>
        <taxon>Bacillaceae</taxon>
        <taxon>Bacillus</taxon>
        <taxon>Bacillus cereus group</taxon>
    </lineage>
</organism>
<dbReference type="PANTHER" id="PTHR35526">
    <property type="entry name" value="ANTI-SIGMA-F FACTOR RSBW-RELATED"/>
    <property type="match status" value="1"/>
</dbReference>
<comment type="catalytic activity">
    <reaction evidence="6">
        <text>L-threonyl-[protein] + ATP = O-phospho-L-threonyl-[protein] + ADP + H(+)</text>
        <dbReference type="Rhea" id="RHEA:46608"/>
        <dbReference type="Rhea" id="RHEA-COMP:11060"/>
        <dbReference type="Rhea" id="RHEA-COMP:11605"/>
        <dbReference type="ChEBI" id="CHEBI:15378"/>
        <dbReference type="ChEBI" id="CHEBI:30013"/>
        <dbReference type="ChEBI" id="CHEBI:30616"/>
        <dbReference type="ChEBI" id="CHEBI:61977"/>
        <dbReference type="ChEBI" id="CHEBI:456216"/>
        <dbReference type="EC" id="2.7.11.1"/>
    </reaction>
</comment>
<sequence length="160" mass="18066">MKENFDCIEMKVPAKSDYVAIVRLTVAGVANRMGFSYDDIEDMKIAVSEACTNVVQHAYKESTGEITIAFGLYANRLEIMIVDNGVSFDFESLKDKMGPYDMNEEVERLPEGGLGIYLINTLMDEVKMNHNHGMVVFMTKHIQREQGENDGNTISTYEAY</sequence>
<protein>
    <recommendedName>
        <fullName evidence="6">Serine-protein kinase RsbW</fullName>
        <ecNumber evidence="6">2.7.11.1</ecNumber>
    </recommendedName>
    <alternativeName>
        <fullName evidence="6">Anti-sigma-B factor</fullName>
    </alternativeName>
    <alternativeName>
        <fullName evidence="6">Sigma-B negative effector RsbW</fullName>
    </alternativeName>
</protein>
<evidence type="ECO:0000313" key="9">
    <source>
        <dbReference type="Proteomes" id="UP000027822"/>
    </source>
</evidence>
<evidence type="ECO:0000256" key="5">
    <source>
        <dbReference type="ARBA" id="ARBA00022840"/>
    </source>
</evidence>
<dbReference type="InterPro" id="IPR036890">
    <property type="entry name" value="HATPase_C_sf"/>
</dbReference>
<dbReference type="eggNOG" id="COG2172">
    <property type="taxonomic scope" value="Bacteria"/>
</dbReference>
<feature type="domain" description="Histidine kinase/HSP90-like ATPase" evidence="7">
    <location>
        <begin position="12"/>
        <end position="140"/>
    </location>
</feature>
<dbReference type="EC" id="2.7.11.1" evidence="6"/>
<dbReference type="STRING" id="574376.BAMA_24530"/>
<accession>A0A073KA56</accession>
<evidence type="ECO:0000256" key="2">
    <source>
        <dbReference type="ARBA" id="ARBA00022679"/>
    </source>
</evidence>
<comment type="caution">
    <text evidence="8">The sequence shown here is derived from an EMBL/GenBank/DDBJ whole genome shotgun (WGS) entry which is preliminary data.</text>
</comment>
<dbReference type="InterPro" id="IPR050267">
    <property type="entry name" value="Anti-sigma-factor_SerPK"/>
</dbReference>
<comment type="function">
    <text evidence="6">Negative regulator of sigma-B activity. Phosphorylates and inactivates its specific antagonist protein, RsbV. Upon phosphorylation of RsbV, RsbW is released and binds to sigma-B, thereby blocking its ability to form an RNA polymerase holoenzyme (E-sigma-B).</text>
</comment>
<proteinExistence type="inferred from homology"/>
<dbReference type="PANTHER" id="PTHR35526:SF9">
    <property type="entry name" value="SERINE-PROTEIN KINASE RSBW"/>
    <property type="match status" value="1"/>
</dbReference>
<name>A0A073KA56_9BACI</name>